<feature type="region of interest" description="Disordered" evidence="2">
    <location>
        <begin position="283"/>
        <end position="309"/>
    </location>
</feature>
<accession>A0ABU6RA98</accession>
<protein>
    <recommendedName>
        <fullName evidence="3">RRM domain-containing protein</fullName>
    </recommendedName>
</protein>
<feature type="domain" description="RRM" evidence="3">
    <location>
        <begin position="32"/>
        <end position="106"/>
    </location>
</feature>
<dbReference type="PANTHER" id="PTHR32343">
    <property type="entry name" value="SERINE/ARGININE-RICH SPLICING FACTOR"/>
    <property type="match status" value="1"/>
</dbReference>
<dbReference type="Gene3D" id="3.30.70.330">
    <property type="match status" value="1"/>
</dbReference>
<sequence length="309" mass="33634">MSSPKDHTDEKAEAIPPSTSPQNWSPHFSNVRTVKVSNISLTTSTKDIGEFFSFSGEIQYIEMQRENDHTQVAYVTFKETQGAETAVLLTGSKIADLYVTIAPVENYQLPPEALTSIETDQTPTTVMKAEDVMSTMLAKGYILGKDAITKAKDFDERHNLSSNASSTVASIDRKIGLSDKLSAGTAIVNEKMRAVDERYRVSEKTKSAYAIAEQKASVAGSAIMNNHYVLTGASWFSSAFSAIAKAAEDVSTKTKEKVEQAEVQKKEAIVNERKGTVDEFAKTQLDQSPDAGPAIVPVNSGDESKHRVL</sequence>
<keyword evidence="5" id="KW-1185">Reference proteome</keyword>
<evidence type="ECO:0000259" key="3">
    <source>
        <dbReference type="PROSITE" id="PS50102"/>
    </source>
</evidence>
<feature type="region of interest" description="Disordered" evidence="2">
    <location>
        <begin position="1"/>
        <end position="26"/>
    </location>
</feature>
<dbReference type="Proteomes" id="UP001341840">
    <property type="component" value="Unassembled WGS sequence"/>
</dbReference>
<dbReference type="PROSITE" id="PS50102">
    <property type="entry name" value="RRM"/>
    <property type="match status" value="1"/>
</dbReference>
<dbReference type="InterPro" id="IPR012677">
    <property type="entry name" value="Nucleotide-bd_a/b_plait_sf"/>
</dbReference>
<evidence type="ECO:0000313" key="5">
    <source>
        <dbReference type="Proteomes" id="UP001341840"/>
    </source>
</evidence>
<dbReference type="SUPFAM" id="SSF54928">
    <property type="entry name" value="RNA-binding domain, RBD"/>
    <property type="match status" value="1"/>
</dbReference>
<organism evidence="4 5">
    <name type="scientific">Stylosanthes scabra</name>
    <dbReference type="NCBI Taxonomy" id="79078"/>
    <lineage>
        <taxon>Eukaryota</taxon>
        <taxon>Viridiplantae</taxon>
        <taxon>Streptophyta</taxon>
        <taxon>Embryophyta</taxon>
        <taxon>Tracheophyta</taxon>
        <taxon>Spermatophyta</taxon>
        <taxon>Magnoliopsida</taxon>
        <taxon>eudicotyledons</taxon>
        <taxon>Gunneridae</taxon>
        <taxon>Pentapetalae</taxon>
        <taxon>rosids</taxon>
        <taxon>fabids</taxon>
        <taxon>Fabales</taxon>
        <taxon>Fabaceae</taxon>
        <taxon>Papilionoideae</taxon>
        <taxon>50 kb inversion clade</taxon>
        <taxon>dalbergioids sensu lato</taxon>
        <taxon>Dalbergieae</taxon>
        <taxon>Pterocarpus clade</taxon>
        <taxon>Stylosanthes</taxon>
    </lineage>
</organism>
<dbReference type="PANTHER" id="PTHR32343:SF29">
    <property type="entry name" value="RNA-BINDING (RRM_RBD_RNP MOTIFS) FAMILY PROTEIN"/>
    <property type="match status" value="1"/>
</dbReference>
<evidence type="ECO:0000313" key="4">
    <source>
        <dbReference type="EMBL" id="MED6120911.1"/>
    </source>
</evidence>
<dbReference type="InterPro" id="IPR000504">
    <property type="entry name" value="RRM_dom"/>
</dbReference>
<keyword evidence="1" id="KW-0694">RNA-binding</keyword>
<dbReference type="EMBL" id="JASCZI010030300">
    <property type="protein sequence ID" value="MED6120911.1"/>
    <property type="molecule type" value="Genomic_DNA"/>
</dbReference>
<gene>
    <name evidence="4" type="ORF">PIB30_025236</name>
</gene>
<comment type="caution">
    <text evidence="4">The sequence shown here is derived from an EMBL/GenBank/DDBJ whole genome shotgun (WGS) entry which is preliminary data.</text>
</comment>
<dbReference type="SMART" id="SM00360">
    <property type="entry name" value="RRM"/>
    <property type="match status" value="1"/>
</dbReference>
<evidence type="ECO:0000256" key="1">
    <source>
        <dbReference type="PROSITE-ProRule" id="PRU00176"/>
    </source>
</evidence>
<dbReference type="InterPro" id="IPR035979">
    <property type="entry name" value="RBD_domain_sf"/>
</dbReference>
<feature type="compositionally biased region" description="Basic and acidic residues" evidence="2">
    <location>
        <begin position="1"/>
        <end position="13"/>
    </location>
</feature>
<evidence type="ECO:0000256" key="2">
    <source>
        <dbReference type="SAM" id="MobiDB-lite"/>
    </source>
</evidence>
<proteinExistence type="predicted"/>
<reference evidence="4 5" key="1">
    <citation type="journal article" date="2023" name="Plants (Basel)">
        <title>Bridging the Gap: Combining Genomics and Transcriptomics Approaches to Understand Stylosanthes scabra, an Orphan Legume from the Brazilian Caatinga.</title>
        <authorList>
            <person name="Ferreira-Neto J.R.C."/>
            <person name="da Silva M.D."/>
            <person name="Binneck E."/>
            <person name="de Melo N.F."/>
            <person name="da Silva R.H."/>
            <person name="de Melo A.L.T.M."/>
            <person name="Pandolfi V."/>
            <person name="Bustamante F.O."/>
            <person name="Brasileiro-Vidal A.C."/>
            <person name="Benko-Iseppon A.M."/>
        </authorList>
    </citation>
    <scope>NUCLEOTIDE SEQUENCE [LARGE SCALE GENOMIC DNA]</scope>
    <source>
        <tissue evidence="4">Leaves</tissue>
    </source>
</reference>
<name>A0ABU6RA98_9FABA</name>
<dbReference type="Pfam" id="PF00076">
    <property type="entry name" value="RRM_1"/>
    <property type="match status" value="1"/>
</dbReference>